<reference evidence="3 4" key="1">
    <citation type="submission" date="2016-02" db="EMBL/GenBank/DDBJ databases">
        <title>Discovery of a natural microsporidian pathogen with a broad tissue tropism in Caenorhabditis elegans.</title>
        <authorList>
            <person name="Luallen R.J."/>
            <person name="Reinke A.W."/>
            <person name="Tong L."/>
            <person name="Botts M.R."/>
            <person name="Felix M.-A."/>
            <person name="Troemel E.R."/>
        </authorList>
    </citation>
    <scope>NUCLEOTIDE SEQUENCE [LARGE SCALE GENOMIC DNA]</scope>
    <source>
        <strain evidence="3 4">JUm2807</strain>
    </source>
</reference>
<dbReference type="EMBL" id="LTDL01000014">
    <property type="protein sequence ID" value="OAG31888.1"/>
    <property type="molecule type" value="Genomic_DNA"/>
</dbReference>
<evidence type="ECO:0000256" key="1">
    <source>
        <dbReference type="SAM" id="Coils"/>
    </source>
</evidence>
<keyword evidence="4" id="KW-1185">Reference proteome</keyword>
<evidence type="ECO:0000313" key="3">
    <source>
        <dbReference type="EMBL" id="OAG31888.1"/>
    </source>
</evidence>
<feature type="region of interest" description="Disordered" evidence="2">
    <location>
        <begin position="213"/>
        <end position="235"/>
    </location>
</feature>
<dbReference type="GeneID" id="93646713"/>
<dbReference type="AlphaFoldDB" id="A0A177EJ43"/>
<dbReference type="RefSeq" id="XP_067545489.1">
    <property type="nucleotide sequence ID" value="XM_067687781.1"/>
</dbReference>
<dbReference type="STRING" id="1805483.A0A177EJ43"/>
<dbReference type="Gene3D" id="1.20.58.1520">
    <property type="match status" value="1"/>
</dbReference>
<protein>
    <submittedName>
        <fullName evidence="3">Uncharacterized protein</fullName>
    </submittedName>
</protein>
<name>A0A177EJ43_9MICR</name>
<comment type="caution">
    <text evidence="3">The sequence shown here is derived from an EMBL/GenBank/DDBJ whole genome shotgun (WGS) entry which is preliminary data.</text>
</comment>
<accession>A0A177EJ43</accession>
<dbReference type="OrthoDB" id="642895at2759"/>
<organism evidence="3 4">
    <name type="scientific">Nematocida displodere</name>
    <dbReference type="NCBI Taxonomy" id="1805483"/>
    <lineage>
        <taxon>Eukaryota</taxon>
        <taxon>Fungi</taxon>
        <taxon>Fungi incertae sedis</taxon>
        <taxon>Microsporidia</taxon>
        <taxon>Nematocida</taxon>
    </lineage>
</organism>
<keyword evidence="1" id="KW-0175">Coiled coil</keyword>
<dbReference type="Pfam" id="PF03999">
    <property type="entry name" value="MAP65_ASE1"/>
    <property type="match status" value="1"/>
</dbReference>
<proteinExistence type="predicted"/>
<evidence type="ECO:0000313" key="4">
    <source>
        <dbReference type="Proteomes" id="UP000185944"/>
    </source>
</evidence>
<dbReference type="Proteomes" id="UP000185944">
    <property type="component" value="Unassembled WGS sequence"/>
</dbReference>
<feature type="coiled-coil region" evidence="1">
    <location>
        <begin position="352"/>
        <end position="399"/>
    </location>
</feature>
<evidence type="ECO:0000256" key="2">
    <source>
        <dbReference type="SAM" id="MobiDB-lite"/>
    </source>
</evidence>
<dbReference type="VEuPathDB" id="MicrosporidiaDB:NEDG_00363"/>
<feature type="coiled-coil region" evidence="1">
    <location>
        <begin position="94"/>
        <end position="179"/>
    </location>
</feature>
<gene>
    <name evidence="3" type="ORF">NEDG_00363</name>
</gene>
<sequence length="492" mass="56410">MKETVSSSIKKELVNIFTNYIRVTPLAQISEHPFALLSAEFEEVLNQLRFINRSIEEKIAAKTKHITEKQARITELSRLLGKKDKEESSVWIVRDNLAVQEQSLLEEVEELEKEHTQLQERIRANQKEIEYLKKECGEEGGEEEVEHSVSTLALTRASLSRLQEKLARLKEESVQKIDEIHQTLARIGLGDQYAYPALKEVLEAIIMGTYTSLDKPRGQLPTQDQSQDKPRDLPPTHAFSLYEVRDVLECLTRTEVVLAERIDAYQQRHALIKEKVPGYIGTPHSHGTALATMLHLDQEIREIETIYQEKIESIIMENLAKIEVARKELSEIQGVSEDQAVTALPDLSQLSFHQQESFLTKAEAEREALEKESAILKDIKAFIQERKELLEKMSLFEEAASDPRRLFRSSFQLVSEEKFRKMAVPTLLRVEKEIIKLYEDYQALFKKEPLVNGAAIVQDLRLEISSRIINANIFMTGRIGQPNVSKSRISKP</sequence>